<protein>
    <submittedName>
        <fullName evidence="1">Uncharacterized protein</fullName>
    </submittedName>
</protein>
<gene>
    <name evidence="1" type="ORF">NECAME_03098</name>
</gene>
<dbReference type="Proteomes" id="UP000053676">
    <property type="component" value="Unassembled WGS sequence"/>
</dbReference>
<dbReference type="EMBL" id="KI660157">
    <property type="protein sequence ID" value="ETN77680.1"/>
    <property type="molecule type" value="Genomic_DNA"/>
</dbReference>
<keyword evidence="2" id="KW-1185">Reference proteome</keyword>
<dbReference type="AlphaFoldDB" id="W2T6P2"/>
<reference evidence="2" key="1">
    <citation type="journal article" date="2014" name="Nat. Genet.">
        <title>Genome of the human hookworm Necator americanus.</title>
        <authorList>
            <person name="Tang Y.T."/>
            <person name="Gao X."/>
            <person name="Rosa B.A."/>
            <person name="Abubucker S."/>
            <person name="Hallsworth-Pepin K."/>
            <person name="Martin J."/>
            <person name="Tyagi R."/>
            <person name="Heizer E."/>
            <person name="Zhang X."/>
            <person name="Bhonagiri-Palsikar V."/>
            <person name="Minx P."/>
            <person name="Warren W.C."/>
            <person name="Wang Q."/>
            <person name="Zhan B."/>
            <person name="Hotez P.J."/>
            <person name="Sternberg P.W."/>
            <person name="Dougall A."/>
            <person name="Gaze S.T."/>
            <person name="Mulvenna J."/>
            <person name="Sotillo J."/>
            <person name="Ranganathan S."/>
            <person name="Rabelo E.M."/>
            <person name="Wilson R.K."/>
            <person name="Felgner P.L."/>
            <person name="Bethony J."/>
            <person name="Hawdon J.M."/>
            <person name="Gasser R.B."/>
            <person name="Loukas A."/>
            <person name="Mitreva M."/>
        </authorList>
    </citation>
    <scope>NUCLEOTIDE SEQUENCE [LARGE SCALE GENOMIC DNA]</scope>
</reference>
<accession>W2T6P2</accession>
<evidence type="ECO:0000313" key="1">
    <source>
        <dbReference type="EMBL" id="ETN77680.1"/>
    </source>
</evidence>
<name>W2T6P2_NECAM</name>
<dbReference type="KEGG" id="nai:NECAME_03098"/>
<evidence type="ECO:0000313" key="2">
    <source>
        <dbReference type="Proteomes" id="UP000053676"/>
    </source>
</evidence>
<organism evidence="1 2">
    <name type="scientific">Necator americanus</name>
    <name type="common">Human hookworm</name>
    <dbReference type="NCBI Taxonomy" id="51031"/>
    <lineage>
        <taxon>Eukaryota</taxon>
        <taxon>Metazoa</taxon>
        <taxon>Ecdysozoa</taxon>
        <taxon>Nematoda</taxon>
        <taxon>Chromadorea</taxon>
        <taxon>Rhabditida</taxon>
        <taxon>Rhabditina</taxon>
        <taxon>Rhabditomorpha</taxon>
        <taxon>Strongyloidea</taxon>
        <taxon>Ancylostomatidae</taxon>
        <taxon>Bunostominae</taxon>
        <taxon>Necator</taxon>
    </lineage>
</organism>
<sequence>MTAQSFKNDNWFFHINFFNENSEECVHVKRSSHFPLLRGSSLEISFSVAHLNFLPTDRGYYCRILLDGAPIAAKAYDAGTNELAGSLPGESRNCMN</sequence>
<proteinExistence type="predicted"/>